<proteinExistence type="predicted"/>
<protein>
    <submittedName>
        <fullName evidence="1">Uncharacterized protein</fullName>
    </submittedName>
</protein>
<keyword evidence="2" id="KW-1185">Reference proteome</keyword>
<organism evidence="1 2">
    <name type="scientific">Plakobranchus ocellatus</name>
    <dbReference type="NCBI Taxonomy" id="259542"/>
    <lineage>
        <taxon>Eukaryota</taxon>
        <taxon>Metazoa</taxon>
        <taxon>Spiralia</taxon>
        <taxon>Lophotrochozoa</taxon>
        <taxon>Mollusca</taxon>
        <taxon>Gastropoda</taxon>
        <taxon>Heterobranchia</taxon>
        <taxon>Euthyneura</taxon>
        <taxon>Panpulmonata</taxon>
        <taxon>Sacoglossa</taxon>
        <taxon>Placobranchoidea</taxon>
        <taxon>Plakobranchidae</taxon>
        <taxon>Plakobranchus</taxon>
    </lineage>
</organism>
<sequence length="91" mass="9768">MKLGTSTEAPPMLKISQTVFFLLRFGAVTSYDFCCAAAVLTAVGRLTSVNVQGMGDQFRASHSLVPDFTPLASRRRGLGGFRDLLSVRPCG</sequence>
<dbReference type="EMBL" id="BLXT01006003">
    <property type="protein sequence ID" value="GFO28108.1"/>
    <property type="molecule type" value="Genomic_DNA"/>
</dbReference>
<comment type="caution">
    <text evidence="1">The sequence shown here is derived from an EMBL/GenBank/DDBJ whole genome shotgun (WGS) entry which is preliminary data.</text>
</comment>
<dbReference type="AlphaFoldDB" id="A0AAV4CAU2"/>
<gene>
    <name evidence="1" type="ORF">PoB_005461300</name>
</gene>
<reference evidence="1 2" key="1">
    <citation type="journal article" date="2021" name="Elife">
        <title>Chloroplast acquisition without the gene transfer in kleptoplastic sea slugs, Plakobranchus ocellatus.</title>
        <authorList>
            <person name="Maeda T."/>
            <person name="Takahashi S."/>
            <person name="Yoshida T."/>
            <person name="Shimamura S."/>
            <person name="Takaki Y."/>
            <person name="Nagai Y."/>
            <person name="Toyoda A."/>
            <person name="Suzuki Y."/>
            <person name="Arimoto A."/>
            <person name="Ishii H."/>
            <person name="Satoh N."/>
            <person name="Nishiyama T."/>
            <person name="Hasebe M."/>
            <person name="Maruyama T."/>
            <person name="Minagawa J."/>
            <person name="Obokata J."/>
            <person name="Shigenobu S."/>
        </authorList>
    </citation>
    <scope>NUCLEOTIDE SEQUENCE [LARGE SCALE GENOMIC DNA]</scope>
</reference>
<evidence type="ECO:0000313" key="2">
    <source>
        <dbReference type="Proteomes" id="UP000735302"/>
    </source>
</evidence>
<accession>A0AAV4CAU2</accession>
<evidence type="ECO:0000313" key="1">
    <source>
        <dbReference type="EMBL" id="GFO28108.1"/>
    </source>
</evidence>
<dbReference type="Proteomes" id="UP000735302">
    <property type="component" value="Unassembled WGS sequence"/>
</dbReference>
<name>A0AAV4CAU2_9GAST</name>